<evidence type="ECO:0000313" key="3">
    <source>
        <dbReference type="Proteomes" id="UP001291653"/>
    </source>
</evidence>
<keyword evidence="1" id="KW-0812">Transmembrane</keyword>
<evidence type="ECO:0000256" key="1">
    <source>
        <dbReference type="SAM" id="Phobius"/>
    </source>
</evidence>
<protein>
    <submittedName>
        <fullName evidence="2">Uncharacterized protein</fullName>
    </submittedName>
</protein>
<proteinExistence type="predicted"/>
<sequence length="91" mass="9616">MAPAAGSVAAPLLAYADYTGFGERIPLALALAYLVPLFFVALSWFGERTLRTRTRRIALAIGGSGLAFVLMDAVMGLLAVGWLVSNVVKAF</sequence>
<keyword evidence="1" id="KW-1133">Transmembrane helix</keyword>
<accession>A0ABQ5P3J3</accession>
<reference evidence="2 3" key="1">
    <citation type="submission" date="2022-10" db="EMBL/GenBank/DDBJ databases">
        <title>Draft genome sequence of Streptomyces sp. YSPA8.</title>
        <authorList>
            <person name="Moriuchi R."/>
            <person name="Dohra H."/>
            <person name="Yamamura H."/>
            <person name="Kodani S."/>
        </authorList>
    </citation>
    <scope>NUCLEOTIDE SEQUENCE [LARGE SCALE GENOMIC DNA]</scope>
    <source>
        <strain evidence="2 3">YSPA8</strain>
    </source>
</reference>
<comment type="caution">
    <text evidence="2">The sequence shown here is derived from an EMBL/GenBank/DDBJ whole genome shotgun (WGS) entry which is preliminary data.</text>
</comment>
<dbReference type="EMBL" id="BSBI01000010">
    <property type="protein sequence ID" value="GLF97181.1"/>
    <property type="molecule type" value="Genomic_DNA"/>
</dbReference>
<organism evidence="2 3">
    <name type="scientific">Streptomyces yaizuensis</name>
    <dbReference type="NCBI Taxonomy" id="2989713"/>
    <lineage>
        <taxon>Bacteria</taxon>
        <taxon>Bacillati</taxon>
        <taxon>Actinomycetota</taxon>
        <taxon>Actinomycetes</taxon>
        <taxon>Kitasatosporales</taxon>
        <taxon>Streptomycetaceae</taxon>
        <taxon>Streptomyces</taxon>
    </lineage>
</organism>
<keyword evidence="1" id="KW-0472">Membrane</keyword>
<dbReference type="RefSeq" id="WP_323449195.1">
    <property type="nucleotide sequence ID" value="NZ_BSBI01000010.1"/>
</dbReference>
<feature type="transmembrane region" description="Helical" evidence="1">
    <location>
        <begin position="57"/>
        <end position="84"/>
    </location>
</feature>
<dbReference type="Proteomes" id="UP001291653">
    <property type="component" value="Unassembled WGS sequence"/>
</dbReference>
<feature type="transmembrane region" description="Helical" evidence="1">
    <location>
        <begin position="26"/>
        <end position="45"/>
    </location>
</feature>
<keyword evidence="3" id="KW-1185">Reference proteome</keyword>
<gene>
    <name evidence="2" type="ORF">SYYSPA8_22810</name>
</gene>
<evidence type="ECO:0000313" key="2">
    <source>
        <dbReference type="EMBL" id="GLF97181.1"/>
    </source>
</evidence>
<name>A0ABQ5P3J3_9ACTN</name>